<keyword evidence="6" id="KW-0511">Multifunctional enzyme</keyword>
<dbReference type="InterPro" id="IPR020843">
    <property type="entry name" value="ER"/>
</dbReference>
<dbReference type="InterPro" id="IPR013968">
    <property type="entry name" value="PKS_KR"/>
</dbReference>
<reference evidence="12 13" key="1">
    <citation type="journal article" date="2019" name="Int. J. Syst. Evol. Microbiol.">
        <title>The Global Catalogue of Microorganisms (GCM) 10K type strain sequencing project: providing services to taxonomists for standard genome sequencing and annotation.</title>
        <authorList>
            <consortium name="The Broad Institute Genomics Platform"/>
            <consortium name="The Broad Institute Genome Sequencing Center for Infectious Disease"/>
            <person name="Wu L."/>
            <person name="Ma J."/>
        </authorList>
    </citation>
    <scope>NUCLEOTIDE SEQUENCE [LARGE SCALE GENOMIC DNA]</scope>
    <source>
        <strain evidence="12 13">JCM 4805</strain>
    </source>
</reference>
<dbReference type="Gene3D" id="3.40.47.10">
    <property type="match status" value="1"/>
</dbReference>
<evidence type="ECO:0000256" key="2">
    <source>
        <dbReference type="ARBA" id="ARBA00022450"/>
    </source>
</evidence>
<feature type="active site" description="Proton donor; for dehydratase activity" evidence="8">
    <location>
        <position position="1109"/>
    </location>
</feature>
<dbReference type="InterPro" id="IPR042104">
    <property type="entry name" value="PKS_dehydratase_sf"/>
</dbReference>
<organism evidence="12 13">
    <name type="scientific">Streptomyces olivaceiscleroticus</name>
    <dbReference type="NCBI Taxonomy" id="68245"/>
    <lineage>
        <taxon>Bacteria</taxon>
        <taxon>Bacillati</taxon>
        <taxon>Actinomycetota</taxon>
        <taxon>Actinomycetes</taxon>
        <taxon>Kitasatosporales</taxon>
        <taxon>Streptomycetaceae</taxon>
        <taxon>Streptomyces</taxon>
    </lineage>
</organism>
<dbReference type="Proteomes" id="UP001500909">
    <property type="component" value="Unassembled WGS sequence"/>
</dbReference>
<dbReference type="SUPFAM" id="SSF47336">
    <property type="entry name" value="ACP-like"/>
    <property type="match status" value="1"/>
</dbReference>
<dbReference type="Pfam" id="PF00550">
    <property type="entry name" value="PP-binding"/>
    <property type="match status" value="1"/>
</dbReference>
<dbReference type="Pfam" id="PF13602">
    <property type="entry name" value="ADH_zinc_N_2"/>
    <property type="match status" value="1"/>
</dbReference>
<dbReference type="SUPFAM" id="SSF55048">
    <property type="entry name" value="Probable ACP-binding domain of malonyl-CoA ACP transacylase"/>
    <property type="match status" value="1"/>
</dbReference>
<dbReference type="Pfam" id="PF14765">
    <property type="entry name" value="PS-DH"/>
    <property type="match status" value="1"/>
</dbReference>
<dbReference type="Pfam" id="PF21089">
    <property type="entry name" value="PKS_DH_N"/>
    <property type="match status" value="1"/>
</dbReference>
<evidence type="ECO:0000256" key="5">
    <source>
        <dbReference type="ARBA" id="ARBA00023194"/>
    </source>
</evidence>
<evidence type="ECO:0000256" key="8">
    <source>
        <dbReference type="PROSITE-ProRule" id="PRU01363"/>
    </source>
</evidence>
<dbReference type="SUPFAM" id="SSF52151">
    <property type="entry name" value="FabD/lysophospholipase-like"/>
    <property type="match status" value="1"/>
</dbReference>
<dbReference type="RefSeq" id="WP_346092872.1">
    <property type="nucleotide sequence ID" value="NZ_BAAABY010000007.1"/>
</dbReference>
<dbReference type="InterPro" id="IPR050091">
    <property type="entry name" value="PKS_NRPS_Biosynth_Enz"/>
</dbReference>
<dbReference type="InterPro" id="IPR014031">
    <property type="entry name" value="Ketoacyl_synth_C"/>
</dbReference>
<comment type="caution">
    <text evidence="12">The sequence shown here is derived from an EMBL/GenBank/DDBJ whole genome shotgun (WGS) entry which is preliminary data.</text>
</comment>
<dbReference type="InterPro" id="IPR011032">
    <property type="entry name" value="GroES-like_sf"/>
</dbReference>
<dbReference type="InterPro" id="IPR020806">
    <property type="entry name" value="PKS_PP-bd"/>
</dbReference>
<dbReference type="Pfam" id="PF22621">
    <property type="entry name" value="CurL-like_PKS_C"/>
    <property type="match status" value="1"/>
</dbReference>
<protein>
    <recommendedName>
        <fullName evidence="14">Polyketide synthase</fullName>
    </recommendedName>
</protein>
<dbReference type="PROSITE" id="PS52004">
    <property type="entry name" value="KS3_2"/>
    <property type="match status" value="1"/>
</dbReference>
<dbReference type="PANTHER" id="PTHR43775">
    <property type="entry name" value="FATTY ACID SYNTHASE"/>
    <property type="match status" value="1"/>
</dbReference>
<evidence type="ECO:0000259" key="9">
    <source>
        <dbReference type="PROSITE" id="PS50075"/>
    </source>
</evidence>
<sequence length="2104" mass="223388">MPETPEAAGERLRREPTEPIAVVGMGLRFPGANETPEGFAEFLRTGRSAEGPAPADRWISEDGEGKAEGNFLDGLDRFDARFFKISPKEAPFIDPQQRLVLETAWQALENANIDPTGLRGTDTGVYMGVMSVDYVTETVAVPDQQLSGALVPGTAHSAVSGRLSYFLGLRGPCMSVDTACSSSLTTAHLAAQGLRRRECDLVLCGGVNAIHHPLIQGTLRRAGMLGSDGRCKAFDESADGYGRGEGCGVLVLKRLSDALRDEDRILGLLRGSAVRADGESAGLTAPNGVAQQAVMRAAIADAGLTPRDIQYVEAHGTGTPLGDPIELGSISDTFADSHSTAAPVVVGSVKTNVGHLESAAGVCGIIKVLLQMREGVHYPHLHLTSPSPRIPWDSCPVAVPTKTAPWPADGPRRALVNGFGIAGTLGCVVLEEPPGPPRAKTPAGDGAPHVLTLSAKSAPSLRSQIERYREYAADHPDVPVAALCRTAALGRAHLPVRRAGVVRDRADVTKLLDGWLARSDEADGNGTGTGLRKVAFLFTGQGSQYPGMGRALYARHPVFRAHLDACDRLFAPHLGRSVRDLVIGEAADGDTIHRTVHTQPALFSLEYALAQLWLSWGVRPNVLVGHSIGEIAAAAVAGVFSLEDGVALVAARARLMQSVTAPGGMAQVSAAPEDLAPLLEGRPDLAIACRNAPRQCVLSGGHASLEEVCALLRRAGHEVRKLPVSHAFHSPLMAEVTDAFRHELKDIRWHEPRLTLVSNITGRVARPGELTTPEYWVRHIGAPVDFAGSLRTVAGRGGHACVEIGPDSTLTSLARQCVPAGDQLWLGGLNRADTDGGAVLTALARLYAAGLPVSWAGVHHGAADRPATLPTYAFDRKPYWLPAPRGRDRGRAPATTGQQHHPLLGEEVTSEEQQRDGVREFATRIDAAQPAYLADHVIMGQVVLPGAAYLEVLLALQDAVYGETCRPVTDVAVLEPVFLAADRTSEVRTRLRPRQDGTAEAEIVTRVAGRDGDFERCHATAVLGLPSSPGTALTPAGTELCARAADAGGPAATVGGAELYAGMAAAGVAYGPEFRRLSQARRYDGQLAVSELRGMRTGPAEQLPPALLDSALHGLAVLNDAGETYLPVRFGRLRQFKKPKAAELRTVARIVPVPPDAGQDVDVAADLVLLEDDRPVFELTGLGLKRVVNTSAGAGRHTQVFHEPRWIKRALSGPGQGATPGEPRRVLVLNRTAADLGDLAARAAAAGTELTYAAGADVLAERLREAEPTDVCWFWRPGGEGPVPPAAECRRNYRDLLAVLHALERGGFGHGRRLWLVTEGAQLLPDDTPNDTGPAASATLWGFGQALWHEYPSYRVTLIDLPGGKGDAAEDTDRLLDEWLARDAGEFQVAYRSGLRHVRRLYPLDPARRPDTAVRLAIKEYGSFAGLRPEPVEAEPPTGDRIQVAVHAAGLNFKDVLNVLGLLRQYAEETGVPYRPQPLGFECAGTVVAAGPDASFGPGDEVVVNALGCMAGTLTVSSELAVRKPARITMAEAAGVPSVFVTAHHALHDLAGIEQGDRVLIHAAAGGVGQAAVQLAQQAGAEVFATASPGKWPLLHAQGIRHVMNSRTLDFADEVLAATGGEGVDIVLNSLNKEFIPAGLRCLAEGGRFVELGKLGSWTPEELRQERPDVQYHRFDLGERPEAEAREHTRKILGSVVEQLADGRLQPVPATVYSLDEAAEAFSALSRGASTGKLVLRFADDRARAARPLAVRPDRTYLVTGGLGGLGLVTARKLAELGARHLALVGRTGLPPAETAALAAGIGTDVQVTVLRADVAEPADVERITAELTRSPYPVGGIVHAAGVLKDMPVSALTWEGIETVLRPKVYGSWLLHEAAASFPELDFFVGYSSVAAVLGGPAQANYAAGNAYLDGLLRWRAGRGLPALSVNWGPWAEVGMSARLDAPLVRRLQDQGVAFMSPADGMHALVTLLGQTAPQVVAAACDWDRYAAGRPLPHSLYRHLVRGEAGAARPGLDVDRLVTLPADERRAELSRYLRARIADMLHFDGTDDVAPDAVFLELGLDSLAAVELKNALETALRVPLPASVTFDHPSVGQLTDFLDRQLS</sequence>
<feature type="active site" description="Proton acceptor; for dehydratase activity" evidence="8">
    <location>
        <position position="936"/>
    </location>
</feature>
<dbReference type="InterPro" id="IPR057326">
    <property type="entry name" value="KR_dom"/>
</dbReference>
<dbReference type="InterPro" id="IPR036291">
    <property type="entry name" value="NAD(P)-bd_dom_sf"/>
</dbReference>
<dbReference type="Gene3D" id="3.10.129.110">
    <property type="entry name" value="Polyketide synthase dehydratase"/>
    <property type="match status" value="1"/>
</dbReference>
<evidence type="ECO:0000256" key="3">
    <source>
        <dbReference type="ARBA" id="ARBA00022553"/>
    </source>
</evidence>
<dbReference type="InterPro" id="IPR020841">
    <property type="entry name" value="PKS_Beta-ketoAc_synthase_dom"/>
</dbReference>
<dbReference type="InterPro" id="IPR049552">
    <property type="entry name" value="PKS_DH_N"/>
</dbReference>
<evidence type="ECO:0000259" key="11">
    <source>
        <dbReference type="PROSITE" id="PS52019"/>
    </source>
</evidence>
<dbReference type="Pfam" id="PF00698">
    <property type="entry name" value="Acyl_transf_1"/>
    <property type="match status" value="1"/>
</dbReference>
<evidence type="ECO:0000256" key="1">
    <source>
        <dbReference type="ARBA" id="ARBA00004792"/>
    </source>
</evidence>
<dbReference type="PROSITE" id="PS50075">
    <property type="entry name" value="CARRIER"/>
    <property type="match status" value="1"/>
</dbReference>
<dbReference type="InterPro" id="IPR001227">
    <property type="entry name" value="Ac_transferase_dom_sf"/>
</dbReference>
<dbReference type="InterPro" id="IPR016035">
    <property type="entry name" value="Acyl_Trfase/lysoPLipase"/>
</dbReference>
<proteinExistence type="predicted"/>
<evidence type="ECO:0000256" key="6">
    <source>
        <dbReference type="ARBA" id="ARBA00023268"/>
    </source>
</evidence>
<dbReference type="Gene3D" id="3.40.366.10">
    <property type="entry name" value="Malonyl-Coenzyme A Acyl Carrier Protein, domain 2"/>
    <property type="match status" value="1"/>
</dbReference>
<dbReference type="InterPro" id="IPR020807">
    <property type="entry name" value="PKS_DH"/>
</dbReference>
<dbReference type="SMART" id="SM00827">
    <property type="entry name" value="PKS_AT"/>
    <property type="match status" value="1"/>
</dbReference>
<dbReference type="SMART" id="SM00826">
    <property type="entry name" value="PKS_DH"/>
    <property type="match status" value="1"/>
</dbReference>
<dbReference type="SMART" id="SM00823">
    <property type="entry name" value="PKS_PP"/>
    <property type="match status" value="1"/>
</dbReference>
<dbReference type="InterPro" id="IPR013154">
    <property type="entry name" value="ADH-like_N"/>
</dbReference>
<evidence type="ECO:0000256" key="7">
    <source>
        <dbReference type="ARBA" id="ARBA00023315"/>
    </source>
</evidence>
<dbReference type="SUPFAM" id="SSF51735">
    <property type="entry name" value="NAD(P)-binding Rossmann-fold domains"/>
    <property type="match status" value="3"/>
</dbReference>
<dbReference type="SMART" id="SM00822">
    <property type="entry name" value="PKS_KR"/>
    <property type="match status" value="1"/>
</dbReference>
<dbReference type="InterPro" id="IPR016036">
    <property type="entry name" value="Malonyl_transacylase_ACP-bd"/>
</dbReference>
<keyword evidence="13" id="KW-1185">Reference proteome</keyword>
<dbReference type="InterPro" id="IPR049900">
    <property type="entry name" value="PKS_mFAS_DH"/>
</dbReference>
<dbReference type="Gene3D" id="1.10.1200.10">
    <property type="entry name" value="ACP-like"/>
    <property type="match status" value="1"/>
</dbReference>
<feature type="domain" description="Ketosynthase family 3 (KS3)" evidence="10">
    <location>
        <begin position="17"/>
        <end position="432"/>
    </location>
</feature>
<keyword evidence="7" id="KW-0012">Acyltransferase</keyword>
<evidence type="ECO:0008006" key="14">
    <source>
        <dbReference type="Google" id="ProtNLM"/>
    </source>
</evidence>
<evidence type="ECO:0000313" key="12">
    <source>
        <dbReference type="EMBL" id="GAA0445782.1"/>
    </source>
</evidence>
<dbReference type="PANTHER" id="PTHR43775:SF51">
    <property type="entry name" value="INACTIVE PHENOLPHTHIOCEROL SYNTHESIS POLYKETIDE SYNTHASE TYPE I PKS1-RELATED"/>
    <property type="match status" value="1"/>
</dbReference>
<feature type="region of interest" description="C-terminal hotdog fold" evidence="8">
    <location>
        <begin position="1049"/>
        <end position="1193"/>
    </location>
</feature>
<dbReference type="InterPro" id="IPR016039">
    <property type="entry name" value="Thiolase-like"/>
</dbReference>
<comment type="pathway">
    <text evidence="1">Antibiotic biosynthesis.</text>
</comment>
<feature type="region of interest" description="N-terminal hotdog fold" evidence="8">
    <location>
        <begin position="901"/>
        <end position="1030"/>
    </location>
</feature>
<dbReference type="InterPro" id="IPR049551">
    <property type="entry name" value="PKS_DH_C"/>
</dbReference>
<dbReference type="Gene3D" id="3.90.180.10">
    <property type="entry name" value="Medium-chain alcohol dehydrogenases, catalytic domain"/>
    <property type="match status" value="1"/>
</dbReference>
<dbReference type="SMART" id="SM00829">
    <property type="entry name" value="PKS_ER"/>
    <property type="match status" value="1"/>
</dbReference>
<dbReference type="InterPro" id="IPR014030">
    <property type="entry name" value="Ketoacyl_synth_N"/>
</dbReference>
<dbReference type="SMART" id="SM01294">
    <property type="entry name" value="PKS_PP_betabranch"/>
    <property type="match status" value="1"/>
</dbReference>
<dbReference type="Pfam" id="PF08659">
    <property type="entry name" value="KR"/>
    <property type="match status" value="1"/>
</dbReference>
<dbReference type="Pfam" id="PF00109">
    <property type="entry name" value="ketoacyl-synt"/>
    <property type="match status" value="1"/>
</dbReference>
<feature type="domain" description="PKS/mFAS DH" evidence="11">
    <location>
        <begin position="901"/>
        <end position="1193"/>
    </location>
</feature>
<dbReference type="SMART" id="SM00825">
    <property type="entry name" value="PKS_KS"/>
    <property type="match status" value="1"/>
</dbReference>
<evidence type="ECO:0000313" key="13">
    <source>
        <dbReference type="Proteomes" id="UP001500909"/>
    </source>
</evidence>
<keyword evidence="2" id="KW-0596">Phosphopantetheine</keyword>
<keyword evidence="3" id="KW-0597">Phosphoprotein</keyword>
<dbReference type="SUPFAM" id="SSF50129">
    <property type="entry name" value="GroES-like"/>
    <property type="match status" value="1"/>
</dbReference>
<keyword evidence="4" id="KW-0808">Transferase</keyword>
<feature type="domain" description="Carrier" evidence="9">
    <location>
        <begin position="2028"/>
        <end position="2103"/>
    </location>
</feature>
<dbReference type="CDD" id="cd05195">
    <property type="entry name" value="enoyl_red"/>
    <property type="match status" value="1"/>
</dbReference>
<dbReference type="Gene3D" id="3.40.50.720">
    <property type="entry name" value="NAD(P)-binding Rossmann-like Domain"/>
    <property type="match status" value="3"/>
</dbReference>
<dbReference type="SUPFAM" id="SSF53901">
    <property type="entry name" value="Thiolase-like"/>
    <property type="match status" value="1"/>
</dbReference>
<dbReference type="CDD" id="cd00833">
    <property type="entry name" value="PKS"/>
    <property type="match status" value="1"/>
</dbReference>
<gene>
    <name evidence="12" type="ORF">GCM10010361_06960</name>
</gene>
<evidence type="ECO:0000259" key="10">
    <source>
        <dbReference type="PROSITE" id="PS52004"/>
    </source>
</evidence>
<evidence type="ECO:0000256" key="4">
    <source>
        <dbReference type="ARBA" id="ARBA00022679"/>
    </source>
</evidence>
<accession>A0ABN0ZF96</accession>
<dbReference type="EMBL" id="BAAABY010000007">
    <property type="protein sequence ID" value="GAA0445782.1"/>
    <property type="molecule type" value="Genomic_DNA"/>
</dbReference>
<name>A0ABN0ZF96_9ACTN</name>
<keyword evidence="5" id="KW-0045">Antibiotic biosynthesis</keyword>
<dbReference type="Gene3D" id="3.30.70.3290">
    <property type="match status" value="1"/>
</dbReference>
<dbReference type="InterPro" id="IPR036736">
    <property type="entry name" value="ACP-like_sf"/>
</dbReference>
<dbReference type="Pfam" id="PF08240">
    <property type="entry name" value="ADH_N"/>
    <property type="match status" value="1"/>
</dbReference>
<dbReference type="PROSITE" id="PS52019">
    <property type="entry name" value="PKS_MFAS_DH"/>
    <property type="match status" value="1"/>
</dbReference>
<dbReference type="InterPro" id="IPR009081">
    <property type="entry name" value="PP-bd_ACP"/>
</dbReference>
<dbReference type="Pfam" id="PF02801">
    <property type="entry name" value="Ketoacyl-synt_C"/>
    <property type="match status" value="1"/>
</dbReference>
<dbReference type="InterPro" id="IPR014043">
    <property type="entry name" value="Acyl_transferase_dom"/>
</dbReference>